<reference evidence="1" key="1">
    <citation type="submission" date="2021-06" db="EMBL/GenBank/DDBJ databases">
        <authorList>
            <person name="Kallberg Y."/>
            <person name="Tangrot J."/>
            <person name="Rosling A."/>
        </authorList>
    </citation>
    <scope>NUCLEOTIDE SEQUENCE</scope>
    <source>
        <strain evidence="1">IL203A</strain>
    </source>
</reference>
<protein>
    <submittedName>
        <fullName evidence="1">16128_t:CDS:1</fullName>
    </submittedName>
</protein>
<evidence type="ECO:0000313" key="2">
    <source>
        <dbReference type="Proteomes" id="UP000789702"/>
    </source>
</evidence>
<comment type="caution">
    <text evidence="1">The sequence shown here is derived from an EMBL/GenBank/DDBJ whole genome shotgun (WGS) entry which is preliminary data.</text>
</comment>
<sequence>MSSDDKNENVSEIKISNQSDNKKETDEIPIYTKEFFEETSKIQLESFKMLDPLSRETILDITRKWQENIRKNLETVIPLDGSSERSLKRKYWDAFKKRSLDVVINSKTKKIHQEQEMIEKDKQKDDKIAKLENAVKLLLESNPSVSPEVLKLFKTLWIIHIDQENIIKNIGVLDNIIERNIISHLHDGVDVDNDIIQNTLKKWIEKYFDNGKYSK</sequence>
<dbReference type="EMBL" id="CAJVPU010002699">
    <property type="protein sequence ID" value="CAG8505980.1"/>
    <property type="molecule type" value="Genomic_DNA"/>
</dbReference>
<dbReference type="Proteomes" id="UP000789702">
    <property type="component" value="Unassembled WGS sequence"/>
</dbReference>
<organism evidence="1 2">
    <name type="scientific">Dentiscutata heterogama</name>
    <dbReference type="NCBI Taxonomy" id="1316150"/>
    <lineage>
        <taxon>Eukaryota</taxon>
        <taxon>Fungi</taxon>
        <taxon>Fungi incertae sedis</taxon>
        <taxon>Mucoromycota</taxon>
        <taxon>Glomeromycotina</taxon>
        <taxon>Glomeromycetes</taxon>
        <taxon>Diversisporales</taxon>
        <taxon>Gigasporaceae</taxon>
        <taxon>Dentiscutata</taxon>
    </lineage>
</organism>
<gene>
    <name evidence="1" type="ORF">DHETER_LOCUS3230</name>
</gene>
<name>A0ACA9L4Q1_9GLOM</name>
<keyword evidence="2" id="KW-1185">Reference proteome</keyword>
<evidence type="ECO:0000313" key="1">
    <source>
        <dbReference type="EMBL" id="CAG8505980.1"/>
    </source>
</evidence>
<proteinExistence type="predicted"/>
<accession>A0ACA9L4Q1</accession>
<feature type="non-terminal residue" evidence="1">
    <location>
        <position position="215"/>
    </location>
</feature>